<dbReference type="Proteomes" id="UP000014071">
    <property type="component" value="Unassembled WGS sequence"/>
</dbReference>
<proteinExistence type="predicted"/>
<gene>
    <name evidence="1" type="ORF">PHSY_000733</name>
</gene>
<evidence type="ECO:0000313" key="2">
    <source>
        <dbReference type="Proteomes" id="UP000014071"/>
    </source>
</evidence>
<dbReference type="HOGENOM" id="CLU_1778299_0_0_1"/>
<reference evidence="2" key="1">
    <citation type="journal article" date="2013" name="Genome Announc.">
        <title>Draft genome sequence of the basidiomycetous yeast-like fungus Pseudozyma hubeiensis SY62, which produces an abundant amount of the biosurfactant mannosylerythritol lipids.</title>
        <authorList>
            <person name="Konishi M."/>
            <person name="Hatada Y."/>
            <person name="Horiuchi J."/>
        </authorList>
    </citation>
    <scope>NUCLEOTIDE SEQUENCE [LARGE SCALE GENOMIC DNA]</scope>
    <source>
        <strain evidence="2">SY62</strain>
    </source>
</reference>
<keyword evidence="2" id="KW-1185">Reference proteome</keyword>
<organism evidence="1 2">
    <name type="scientific">Pseudozyma hubeiensis (strain SY62)</name>
    <name type="common">Yeast</name>
    <dbReference type="NCBI Taxonomy" id="1305764"/>
    <lineage>
        <taxon>Eukaryota</taxon>
        <taxon>Fungi</taxon>
        <taxon>Dikarya</taxon>
        <taxon>Basidiomycota</taxon>
        <taxon>Ustilaginomycotina</taxon>
        <taxon>Ustilaginomycetes</taxon>
        <taxon>Ustilaginales</taxon>
        <taxon>Ustilaginaceae</taxon>
        <taxon>Pseudozyma</taxon>
    </lineage>
</organism>
<sequence length="146" mass="16323">MYSTAQSQPLQSHPNGFLTDTLRFIAAESGYPTNSDGSEIHGASPKQQTKLVDARIWSSCGRAVSHNSYPSRRRSIQLRFCTAKCSFVLDPVRQLIVGDITYEGHRPHTCRDCKAMHASNWSRFGSIVCKFEDTAECRLRPKKGCA</sequence>
<evidence type="ECO:0000313" key="1">
    <source>
        <dbReference type="EMBL" id="GAC93170.1"/>
    </source>
</evidence>
<accession>R9P4X8</accession>
<name>R9P4X8_PSEHS</name>
<dbReference type="GeneID" id="24106036"/>
<dbReference type="AlphaFoldDB" id="R9P4X8"/>
<protein>
    <submittedName>
        <fullName evidence="1">Uncharacterized protein</fullName>
    </submittedName>
</protein>
<dbReference type="RefSeq" id="XP_012186757.1">
    <property type="nucleotide sequence ID" value="XM_012331367.1"/>
</dbReference>
<dbReference type="EMBL" id="DF238772">
    <property type="protein sequence ID" value="GAC93170.1"/>
    <property type="molecule type" value="Genomic_DNA"/>
</dbReference>